<gene>
    <name evidence="3" type="ORF">FXF47_03250</name>
</gene>
<name>A0A5D0MD24_9BACT</name>
<organism evidence="3 4">
    <name type="scientific">Candidatus Mcinerneyibacterium aminivorans</name>
    <dbReference type="NCBI Taxonomy" id="2703815"/>
    <lineage>
        <taxon>Bacteria</taxon>
        <taxon>Candidatus Macinerneyibacteriota</taxon>
        <taxon>Candidatus Mcinerneyibacteria</taxon>
        <taxon>Candidatus Mcinerneyibacteriales</taxon>
        <taxon>Candidatus Mcinerneyibacteriaceae</taxon>
        <taxon>Candidatus Mcinerneyibacterium</taxon>
    </lineage>
</organism>
<dbReference type="AlphaFoldDB" id="A0A5D0MD24"/>
<protein>
    <submittedName>
        <fullName evidence="3">PP2C family protein-serine/threonine phosphatase</fullName>
    </submittedName>
</protein>
<evidence type="ECO:0000259" key="2">
    <source>
        <dbReference type="SMART" id="SM00331"/>
    </source>
</evidence>
<dbReference type="SUPFAM" id="SSF55781">
    <property type="entry name" value="GAF domain-like"/>
    <property type="match status" value="1"/>
</dbReference>
<reference evidence="3" key="1">
    <citation type="submission" date="2019-08" db="EMBL/GenBank/DDBJ databases">
        <title>Genomic characterization of a novel candidate phylum (ARYD3) from a high temperature, high salinity tertiary oil reservoir in north central Oklahoma, USA.</title>
        <authorList>
            <person name="Youssef N.H."/>
            <person name="Yadav A."/>
            <person name="Elshahed M.S."/>
        </authorList>
    </citation>
    <scope>NUCLEOTIDE SEQUENCE [LARGE SCALE GENOMIC DNA]</scope>
    <source>
        <strain evidence="3">ARYD3</strain>
    </source>
</reference>
<dbReference type="SMART" id="SM00331">
    <property type="entry name" value="PP2C_SIG"/>
    <property type="match status" value="1"/>
</dbReference>
<dbReference type="InterPro" id="IPR036457">
    <property type="entry name" value="PPM-type-like_dom_sf"/>
</dbReference>
<dbReference type="EMBL" id="VSIX01000032">
    <property type="protein sequence ID" value="TYB31627.1"/>
    <property type="molecule type" value="Genomic_DNA"/>
</dbReference>
<evidence type="ECO:0000256" key="1">
    <source>
        <dbReference type="ARBA" id="ARBA00022801"/>
    </source>
</evidence>
<evidence type="ECO:0000313" key="3">
    <source>
        <dbReference type="EMBL" id="TYB31627.1"/>
    </source>
</evidence>
<dbReference type="PANTHER" id="PTHR43156">
    <property type="entry name" value="STAGE II SPORULATION PROTEIN E-RELATED"/>
    <property type="match status" value="1"/>
</dbReference>
<dbReference type="GO" id="GO:0016791">
    <property type="term" value="F:phosphatase activity"/>
    <property type="evidence" value="ECO:0007669"/>
    <property type="project" value="TreeGrafter"/>
</dbReference>
<accession>A0A5D0MD24</accession>
<dbReference type="InterPro" id="IPR001932">
    <property type="entry name" value="PPM-type_phosphatase-like_dom"/>
</dbReference>
<dbReference type="InterPro" id="IPR029016">
    <property type="entry name" value="GAF-like_dom_sf"/>
</dbReference>
<feature type="domain" description="PPM-type phosphatase" evidence="2">
    <location>
        <begin position="296"/>
        <end position="511"/>
    </location>
</feature>
<comment type="caution">
    <text evidence="3">The sequence shown here is derived from an EMBL/GenBank/DDBJ whole genome shotgun (WGS) entry which is preliminary data.</text>
</comment>
<proteinExistence type="predicted"/>
<dbReference type="InterPro" id="IPR052016">
    <property type="entry name" value="Bact_Sigma-Reg"/>
</dbReference>
<dbReference type="PANTHER" id="PTHR43156:SF2">
    <property type="entry name" value="STAGE II SPORULATION PROTEIN E"/>
    <property type="match status" value="1"/>
</dbReference>
<dbReference type="Proteomes" id="UP000324143">
    <property type="component" value="Unassembled WGS sequence"/>
</dbReference>
<keyword evidence="1" id="KW-0378">Hydrolase</keyword>
<dbReference type="Gene3D" id="3.30.450.40">
    <property type="match status" value="1"/>
</dbReference>
<keyword evidence="4" id="KW-1185">Reference proteome</keyword>
<dbReference type="SUPFAM" id="SSF81606">
    <property type="entry name" value="PP2C-like"/>
    <property type="match status" value="1"/>
</dbReference>
<dbReference type="Gene3D" id="3.60.40.10">
    <property type="entry name" value="PPM-type phosphatase domain"/>
    <property type="match status" value="1"/>
</dbReference>
<evidence type="ECO:0000313" key="4">
    <source>
        <dbReference type="Proteomes" id="UP000324143"/>
    </source>
</evidence>
<sequence length="517" mass="60434">MNIKVLEEINDKIHIRDGLNYYMDYFTNKYDIKRCMIRNEKDGNILYEKNNQDYNYDFVIKLRKNTYEEIDLYINKKLQLEQEETKKDFEILRLMVSNVILYHSILSLSKSRLQKQKQVETLMEISRELIFLRKEKNIFNSFIFAVMGQVMISKVGIYLSEDERKFKLKHQKGFVNLPETLNLENKIDKVIDLTKKETREKYKNLKRLKSQDVNIVVPMQYLQKTKGLAVLGYKMDKEHITKTDFDFLFSLATNVIFAVENSKLIQESIEKKRMEQELELATDIQRNILPKNLPEVRCWDVYGKNIPSREVGGDYFYVKKVQDKLCLVIADVTGKSVPAALLVSTLHSAFSILTQNKIDLIRLVERLNYLIYNNTSMEQFITFFAGYIDIDNNEMRYINSGHNPPFVIYKDGTINDLSKGGRILGISENYECEEGFINIENISLLALYTDGITEATNNYGEEFGVSKLKKLILENQKQPAKEIIDILINNVNDFKSNETIQDDMTLLITKKKQKGVE</sequence>
<dbReference type="Pfam" id="PF07228">
    <property type="entry name" value="SpoIIE"/>
    <property type="match status" value="1"/>
</dbReference>